<evidence type="ECO:0000313" key="2">
    <source>
        <dbReference type="Proteomes" id="UP001279734"/>
    </source>
</evidence>
<dbReference type="Proteomes" id="UP001279734">
    <property type="component" value="Unassembled WGS sequence"/>
</dbReference>
<comment type="caution">
    <text evidence="1">The sequence shown here is derived from an EMBL/GenBank/DDBJ whole genome shotgun (WGS) entry which is preliminary data.</text>
</comment>
<reference evidence="1" key="1">
    <citation type="submission" date="2023-05" db="EMBL/GenBank/DDBJ databases">
        <title>Nepenthes gracilis genome sequencing.</title>
        <authorList>
            <person name="Fukushima K."/>
        </authorList>
    </citation>
    <scope>NUCLEOTIDE SEQUENCE</scope>
    <source>
        <strain evidence="1">SING2019-196</strain>
    </source>
</reference>
<accession>A0AAD3S5Y0</accession>
<organism evidence="1 2">
    <name type="scientific">Nepenthes gracilis</name>
    <name type="common">Slender pitcher plant</name>
    <dbReference type="NCBI Taxonomy" id="150966"/>
    <lineage>
        <taxon>Eukaryota</taxon>
        <taxon>Viridiplantae</taxon>
        <taxon>Streptophyta</taxon>
        <taxon>Embryophyta</taxon>
        <taxon>Tracheophyta</taxon>
        <taxon>Spermatophyta</taxon>
        <taxon>Magnoliopsida</taxon>
        <taxon>eudicotyledons</taxon>
        <taxon>Gunneridae</taxon>
        <taxon>Pentapetalae</taxon>
        <taxon>Caryophyllales</taxon>
        <taxon>Nepenthaceae</taxon>
        <taxon>Nepenthes</taxon>
    </lineage>
</organism>
<proteinExistence type="predicted"/>
<protein>
    <submittedName>
        <fullName evidence="1">Uncharacterized protein</fullName>
    </submittedName>
</protein>
<name>A0AAD3S5Y0_NEPGR</name>
<dbReference type="EMBL" id="BSYO01000005">
    <property type="protein sequence ID" value="GMH04806.1"/>
    <property type="molecule type" value="Genomic_DNA"/>
</dbReference>
<keyword evidence="2" id="KW-1185">Reference proteome</keyword>
<gene>
    <name evidence="1" type="ORF">Nepgr_006646</name>
</gene>
<sequence>MSSSRPVLALWNPVWRIAPAGRAFDEISKQVVPPWLPPCFGNIHGLVFVMWFQQTVSLELKAAGSCWSFCWMTYLGKRLWVFFCTRISVVAVFLVAASPSIADEAGHGYFSDLWWKWNTAAHEMVDSLPVLLAVAEWKQLLQLPICYGRNADAHEGGGFAAEMMLSLDLCRHTFLFLASFFEGCPGERTFMLLIDAAAVVGGDGTVLDAAAGNVGGLMIPENI</sequence>
<evidence type="ECO:0000313" key="1">
    <source>
        <dbReference type="EMBL" id="GMH04806.1"/>
    </source>
</evidence>
<dbReference type="AlphaFoldDB" id="A0AAD3S5Y0"/>